<evidence type="ECO:0000256" key="8">
    <source>
        <dbReference type="SAM" id="Phobius"/>
    </source>
</evidence>
<dbReference type="AlphaFoldDB" id="W7II13"/>
<accession>W7II13</accession>
<feature type="region of interest" description="Disordered" evidence="7">
    <location>
        <begin position="287"/>
        <end position="335"/>
    </location>
</feature>
<evidence type="ECO:0000256" key="6">
    <source>
        <dbReference type="ARBA" id="ARBA00022841"/>
    </source>
</evidence>
<keyword evidence="8" id="KW-0812">Transmembrane</keyword>
<evidence type="ECO:0000313" key="10">
    <source>
        <dbReference type="EMBL" id="EWC60008.1"/>
    </source>
</evidence>
<evidence type="ECO:0000256" key="1">
    <source>
        <dbReference type="ARBA" id="ARBA00004418"/>
    </source>
</evidence>
<evidence type="ECO:0000313" key="11">
    <source>
        <dbReference type="Proteomes" id="UP000019277"/>
    </source>
</evidence>
<feature type="transmembrane region" description="Helical" evidence="8">
    <location>
        <begin position="23"/>
        <end position="42"/>
    </location>
</feature>
<dbReference type="EMBL" id="AYXG01000179">
    <property type="protein sequence ID" value="EWC60008.1"/>
    <property type="molecule type" value="Genomic_DNA"/>
</dbReference>
<evidence type="ECO:0000259" key="9">
    <source>
        <dbReference type="Pfam" id="PF16822"/>
    </source>
</evidence>
<dbReference type="GO" id="GO:0016740">
    <property type="term" value="F:transferase activity"/>
    <property type="evidence" value="ECO:0007669"/>
    <property type="project" value="UniProtKB-KW"/>
</dbReference>
<dbReference type="GO" id="GO:0042121">
    <property type="term" value="P:alginic acid biosynthetic process"/>
    <property type="evidence" value="ECO:0007669"/>
    <property type="project" value="UniProtKB-UniPathway"/>
</dbReference>
<keyword evidence="8" id="KW-0472">Membrane</keyword>
<dbReference type="Pfam" id="PF16822">
    <property type="entry name" value="ALGX"/>
    <property type="match status" value="1"/>
</dbReference>
<name>W7II13_9PSEU</name>
<feature type="compositionally biased region" description="Polar residues" evidence="7">
    <location>
        <begin position="314"/>
        <end position="328"/>
    </location>
</feature>
<evidence type="ECO:0000256" key="3">
    <source>
        <dbReference type="ARBA" id="ARBA00022679"/>
    </source>
</evidence>
<feature type="domain" description="AlgX/AlgJ SGNH hydrolase-like" evidence="9">
    <location>
        <begin position="139"/>
        <end position="351"/>
    </location>
</feature>
<organism evidence="10 11">
    <name type="scientific">Actinokineospora spheciospongiae</name>
    <dbReference type="NCBI Taxonomy" id="909613"/>
    <lineage>
        <taxon>Bacteria</taxon>
        <taxon>Bacillati</taxon>
        <taxon>Actinomycetota</taxon>
        <taxon>Actinomycetes</taxon>
        <taxon>Pseudonocardiales</taxon>
        <taxon>Pseudonocardiaceae</taxon>
        <taxon>Actinokineospora</taxon>
    </lineage>
</organism>
<keyword evidence="8" id="KW-1133">Transmembrane helix</keyword>
<evidence type="ECO:0000256" key="4">
    <source>
        <dbReference type="ARBA" id="ARBA00022729"/>
    </source>
</evidence>
<keyword evidence="3" id="KW-0808">Transferase</keyword>
<evidence type="ECO:0000256" key="5">
    <source>
        <dbReference type="ARBA" id="ARBA00022764"/>
    </source>
</evidence>
<dbReference type="GO" id="GO:0042597">
    <property type="term" value="C:periplasmic space"/>
    <property type="evidence" value="ECO:0007669"/>
    <property type="project" value="UniProtKB-SubCell"/>
</dbReference>
<reference evidence="10 11" key="1">
    <citation type="journal article" date="2014" name="Genome Announc.">
        <title>Draft Genome Sequence of the Antitrypanosomally Active Sponge-Associated Bacterium Actinokineospora sp. Strain EG49.</title>
        <authorList>
            <person name="Harjes J."/>
            <person name="Ryu T."/>
            <person name="Abdelmohsen U.R."/>
            <person name="Moitinho-Silva L."/>
            <person name="Horn H."/>
            <person name="Ravasi T."/>
            <person name="Hentschel U."/>
        </authorList>
    </citation>
    <scope>NUCLEOTIDE SEQUENCE [LARGE SCALE GENOMIC DNA]</scope>
    <source>
        <strain evidence="10 11">EG49</strain>
    </source>
</reference>
<keyword evidence="5" id="KW-0574">Periplasm</keyword>
<dbReference type="InterPro" id="IPR031811">
    <property type="entry name" value="ALGX/ALGJ_SGNH-like"/>
</dbReference>
<keyword evidence="11" id="KW-1185">Reference proteome</keyword>
<dbReference type="PATRIC" id="fig|909613.9.peg.4718"/>
<comment type="subcellular location">
    <subcellularLocation>
        <location evidence="1">Periplasm</location>
    </subcellularLocation>
</comment>
<feature type="region of interest" description="Disordered" evidence="7">
    <location>
        <begin position="94"/>
        <end position="136"/>
    </location>
</feature>
<dbReference type="Proteomes" id="UP000019277">
    <property type="component" value="Unassembled WGS sequence"/>
</dbReference>
<dbReference type="STRING" id="909613.UO65_4717"/>
<dbReference type="eggNOG" id="COG0457">
    <property type="taxonomic scope" value="Bacteria"/>
</dbReference>
<dbReference type="RefSeq" id="WP_052021647.1">
    <property type="nucleotide sequence ID" value="NZ_AYXG01000179.1"/>
</dbReference>
<gene>
    <name evidence="10" type="ORF">UO65_4717</name>
</gene>
<comment type="caution">
    <text evidence="10">The sequence shown here is derived from an EMBL/GenBank/DDBJ whole genome shotgun (WGS) entry which is preliminary data.</text>
</comment>
<protein>
    <recommendedName>
        <fullName evidence="9">AlgX/AlgJ SGNH hydrolase-like domain-containing protein</fullName>
    </recommendedName>
</protein>
<keyword evidence="6" id="KW-0016">Alginate biosynthesis</keyword>
<keyword evidence="4" id="KW-0732">Signal</keyword>
<sequence>MHEAWLPREHPLHRPRHGARQKLAVISALVFFAAPTLLYVVGVRPAEIENHPLASFPSVGDGWGFFRGFDAWATDNLSFRPAAITAADGVSRGVFGEPPTFGDEPDTGPLGTGATPAPPPDRQPEQPGQGPARAADVSVVEGTDGWLYLDADMTAKCKPSRPFAETVGLLKELEEAVETSGREFVLLVAPDKSTMVPEHLPSNYPNKECADAARTELWKQVDAAGGVDLRGELQSVAKGLGRPAYFKLDTHWTDEGAMAMVRRTAEAVQPGVTATWTTRPGAKFSIPADLPGIQGKRGNREGTLYSLRPDGTTDRTQAPRTDLSTPFHRQSDPTEGTIDDPTLFLGDSFTGVSVPYLSAIFTDVTVLSYLSSVKRPTATINEIADHEVVVFEIVERALAVGGGTWLTDDFINRVRTELAKRPIRR</sequence>
<dbReference type="UniPathway" id="UPA00286"/>
<evidence type="ECO:0000256" key="7">
    <source>
        <dbReference type="SAM" id="MobiDB-lite"/>
    </source>
</evidence>
<proteinExistence type="predicted"/>
<comment type="pathway">
    <text evidence="2">Glycan biosynthesis; alginate biosynthesis.</text>
</comment>
<evidence type="ECO:0000256" key="2">
    <source>
        <dbReference type="ARBA" id="ARBA00005182"/>
    </source>
</evidence>